<keyword evidence="2" id="KW-1185">Reference proteome</keyword>
<protein>
    <submittedName>
        <fullName evidence="1">Uncharacterized protein</fullName>
    </submittedName>
</protein>
<evidence type="ECO:0000313" key="1">
    <source>
        <dbReference type="EMBL" id="GBM66922.1"/>
    </source>
</evidence>
<sequence>MGTVFCPDMDVDEMGKSYSVGSRCRRNVERILCPDSDVDEMGTLICVWAVKYPHQREHLSAEHFLNDGDYHALDLIGNHVKKLLNKEENFNNWFKDCVQDRGGLVVGSRLWGRRAPGSKPDSTENPPCMGPASRQIIRSSQMSSRWCSMEDWRRGCQLGCRPHHLTVVKNYEVRPTIALVLLRNGTLI</sequence>
<gene>
    <name evidence="1" type="ORF">AVEN_199898_1</name>
</gene>
<organism evidence="1 2">
    <name type="scientific">Araneus ventricosus</name>
    <name type="common">Orbweaver spider</name>
    <name type="synonym">Epeira ventricosa</name>
    <dbReference type="NCBI Taxonomy" id="182803"/>
    <lineage>
        <taxon>Eukaryota</taxon>
        <taxon>Metazoa</taxon>
        <taxon>Ecdysozoa</taxon>
        <taxon>Arthropoda</taxon>
        <taxon>Chelicerata</taxon>
        <taxon>Arachnida</taxon>
        <taxon>Araneae</taxon>
        <taxon>Araneomorphae</taxon>
        <taxon>Entelegynae</taxon>
        <taxon>Araneoidea</taxon>
        <taxon>Araneidae</taxon>
        <taxon>Araneus</taxon>
    </lineage>
</organism>
<dbReference type="EMBL" id="BGPR01002052">
    <property type="protein sequence ID" value="GBM66922.1"/>
    <property type="molecule type" value="Genomic_DNA"/>
</dbReference>
<accession>A0A4Y2HNS1</accession>
<comment type="caution">
    <text evidence="1">The sequence shown here is derived from an EMBL/GenBank/DDBJ whole genome shotgun (WGS) entry which is preliminary data.</text>
</comment>
<dbReference type="Proteomes" id="UP000499080">
    <property type="component" value="Unassembled WGS sequence"/>
</dbReference>
<proteinExistence type="predicted"/>
<evidence type="ECO:0000313" key="2">
    <source>
        <dbReference type="Proteomes" id="UP000499080"/>
    </source>
</evidence>
<reference evidence="1 2" key="1">
    <citation type="journal article" date="2019" name="Sci. Rep.">
        <title>Orb-weaving spider Araneus ventricosus genome elucidates the spidroin gene catalogue.</title>
        <authorList>
            <person name="Kono N."/>
            <person name="Nakamura H."/>
            <person name="Ohtoshi R."/>
            <person name="Moran D.A.P."/>
            <person name="Shinohara A."/>
            <person name="Yoshida Y."/>
            <person name="Fujiwara M."/>
            <person name="Mori M."/>
            <person name="Tomita M."/>
            <person name="Arakawa K."/>
        </authorList>
    </citation>
    <scope>NUCLEOTIDE SEQUENCE [LARGE SCALE GENOMIC DNA]</scope>
</reference>
<name>A0A4Y2HNS1_ARAVE</name>
<dbReference type="AlphaFoldDB" id="A0A4Y2HNS1"/>